<feature type="chain" id="PRO_5045280186" evidence="1">
    <location>
        <begin position="16"/>
        <end position="225"/>
    </location>
</feature>
<gene>
    <name evidence="2" type="ORF">OKIOD_LOCUS8400</name>
</gene>
<keyword evidence="3" id="KW-1185">Reference proteome</keyword>
<accession>A0ABN7SHD9</accession>
<evidence type="ECO:0000313" key="2">
    <source>
        <dbReference type="EMBL" id="CAG5100099.1"/>
    </source>
</evidence>
<reference evidence="2 3" key="1">
    <citation type="submission" date="2021-04" db="EMBL/GenBank/DDBJ databases">
        <authorList>
            <person name="Bliznina A."/>
        </authorList>
    </citation>
    <scope>NUCLEOTIDE SEQUENCE [LARGE SCALE GENOMIC DNA]</scope>
</reference>
<evidence type="ECO:0000256" key="1">
    <source>
        <dbReference type="SAM" id="SignalP"/>
    </source>
</evidence>
<proteinExistence type="predicted"/>
<dbReference type="Proteomes" id="UP001158576">
    <property type="component" value="Chromosome XSR"/>
</dbReference>
<sequence length="225" mass="25230">MILKLLFLFLQVAVGTDLQKDLRECPDQDLAEICNGQCGQKFVECREACTDSICESECLASFSACIDSCPCYRDCPEGCFDCEHPLCFCKDPEITNPTYKQCIEEAGRELKDCVVNCVANKDCFDLCYGNFTVASERCPCMAECPGGCPCENGYNCQPFILALGEWRDHRISYVISSDGHFIENRHFDIPDGDGTYSYLESAGFSILNGEVYIFGENFLIKNRET</sequence>
<feature type="signal peptide" evidence="1">
    <location>
        <begin position="1"/>
        <end position="15"/>
    </location>
</feature>
<protein>
    <submittedName>
        <fullName evidence="2">Oidioi.mRNA.OKI2018_I69.XSR.g16842.t1.cds</fullName>
    </submittedName>
</protein>
<keyword evidence="1" id="KW-0732">Signal</keyword>
<dbReference type="EMBL" id="OU015569">
    <property type="protein sequence ID" value="CAG5100099.1"/>
    <property type="molecule type" value="Genomic_DNA"/>
</dbReference>
<name>A0ABN7SHD9_OIKDI</name>
<evidence type="ECO:0000313" key="3">
    <source>
        <dbReference type="Proteomes" id="UP001158576"/>
    </source>
</evidence>
<organism evidence="2 3">
    <name type="scientific">Oikopleura dioica</name>
    <name type="common">Tunicate</name>
    <dbReference type="NCBI Taxonomy" id="34765"/>
    <lineage>
        <taxon>Eukaryota</taxon>
        <taxon>Metazoa</taxon>
        <taxon>Chordata</taxon>
        <taxon>Tunicata</taxon>
        <taxon>Appendicularia</taxon>
        <taxon>Copelata</taxon>
        <taxon>Oikopleuridae</taxon>
        <taxon>Oikopleura</taxon>
    </lineage>
</organism>